<dbReference type="Proteomes" id="UP001519287">
    <property type="component" value="Unassembled WGS sequence"/>
</dbReference>
<evidence type="ECO:0000256" key="1">
    <source>
        <dbReference type="ARBA" id="ARBA00006284"/>
    </source>
</evidence>
<dbReference type="Pfam" id="PF02595">
    <property type="entry name" value="Gly_kinase"/>
    <property type="match status" value="1"/>
</dbReference>
<dbReference type="PANTHER" id="PTHR21599">
    <property type="entry name" value="GLYCERATE KINASE"/>
    <property type="match status" value="1"/>
</dbReference>
<reference evidence="5 6" key="1">
    <citation type="submission" date="2021-03" db="EMBL/GenBank/DDBJ databases">
        <title>Genomic Encyclopedia of Type Strains, Phase IV (KMG-IV): sequencing the most valuable type-strain genomes for metagenomic binning, comparative biology and taxonomic classification.</title>
        <authorList>
            <person name="Goeker M."/>
        </authorList>
    </citation>
    <scope>NUCLEOTIDE SEQUENCE [LARGE SCALE GENOMIC DNA]</scope>
    <source>
        <strain evidence="5 6">DSM 26048</strain>
    </source>
</reference>
<dbReference type="InterPro" id="IPR004381">
    <property type="entry name" value="Glycerate_kinase"/>
</dbReference>
<gene>
    <name evidence="5" type="ORF">J2Z66_000712</name>
</gene>
<dbReference type="GO" id="GO:0008887">
    <property type="term" value="F:glycerate kinase activity"/>
    <property type="evidence" value="ECO:0007669"/>
    <property type="project" value="UniProtKB-EC"/>
</dbReference>
<evidence type="ECO:0000256" key="2">
    <source>
        <dbReference type="ARBA" id="ARBA00022679"/>
    </source>
</evidence>
<protein>
    <submittedName>
        <fullName evidence="5">Glycerate kinase</fullName>
        <ecNumber evidence="5">2.7.1.31</ecNumber>
    </submittedName>
</protein>
<dbReference type="EC" id="2.7.1.31" evidence="5"/>
<dbReference type="InterPro" id="IPR036129">
    <property type="entry name" value="Glycerate_kinase_sf"/>
</dbReference>
<evidence type="ECO:0000256" key="3">
    <source>
        <dbReference type="ARBA" id="ARBA00022777"/>
    </source>
</evidence>
<dbReference type="SUPFAM" id="SSF110738">
    <property type="entry name" value="Glycerate kinase I"/>
    <property type="match status" value="1"/>
</dbReference>
<keyword evidence="2 4" id="KW-0808">Transferase</keyword>
<name>A0ABS4INI2_9BACL</name>
<sequence length="347" mass="35786">MPHANTILVPVADGGEGTTDSLVAATGGHLVDVTVTGPLGEAVQAQYGVLGDGQTCVIEMASASGLILVPAELRNPLVTTTFGTGQLISHALGSGFRRYLFAIGGSATNDGGIGMLQALGLSLTDSSGQSIGFGGGELSRIAAIDDAAWDTRISECQFTIASDVQNPLVGKEGASYVFGPQKGATSEMVEMLDAGMHNWADRIAEKTGKRLHDSASAGAAGGLGAAFQAFFPSIETRRGIDIVIELTQLREHLQGADLVITGEGRIDEQTASGKTPMGIAQEAQKLGIPVVVLAGSVGKGIESLYPVGVTSIHSIMNAPMSLQEAMLNAAELLQDKAEQVVRTFLAR</sequence>
<dbReference type="Gene3D" id="3.40.50.10350">
    <property type="entry name" value="Glycerate kinase, domain 1"/>
    <property type="match status" value="1"/>
</dbReference>
<comment type="caution">
    <text evidence="5">The sequence shown here is derived from an EMBL/GenBank/DDBJ whole genome shotgun (WGS) entry which is preliminary data.</text>
</comment>
<keyword evidence="3 4" id="KW-0418">Kinase</keyword>
<proteinExistence type="inferred from homology"/>
<dbReference type="EMBL" id="JAGGLB010000002">
    <property type="protein sequence ID" value="MBP1989117.1"/>
    <property type="molecule type" value="Genomic_DNA"/>
</dbReference>
<evidence type="ECO:0000313" key="5">
    <source>
        <dbReference type="EMBL" id="MBP1989117.1"/>
    </source>
</evidence>
<dbReference type="PANTHER" id="PTHR21599:SF0">
    <property type="entry name" value="GLYCERATE KINASE"/>
    <property type="match status" value="1"/>
</dbReference>
<organism evidence="5 6">
    <name type="scientific">Paenibacillus eucommiae</name>
    <dbReference type="NCBI Taxonomy" id="1355755"/>
    <lineage>
        <taxon>Bacteria</taxon>
        <taxon>Bacillati</taxon>
        <taxon>Bacillota</taxon>
        <taxon>Bacilli</taxon>
        <taxon>Bacillales</taxon>
        <taxon>Paenibacillaceae</taxon>
        <taxon>Paenibacillus</taxon>
    </lineage>
</organism>
<dbReference type="InterPro" id="IPR018193">
    <property type="entry name" value="Glyc_kinase_flavodox-like_fold"/>
</dbReference>
<accession>A0ABS4INI2</accession>
<evidence type="ECO:0000313" key="6">
    <source>
        <dbReference type="Proteomes" id="UP001519287"/>
    </source>
</evidence>
<keyword evidence="6" id="KW-1185">Reference proteome</keyword>
<evidence type="ECO:0000256" key="4">
    <source>
        <dbReference type="PIRNR" id="PIRNR006078"/>
    </source>
</evidence>
<dbReference type="NCBIfam" id="TIGR00045">
    <property type="entry name" value="glycerate kinase"/>
    <property type="match status" value="1"/>
</dbReference>
<comment type="similarity">
    <text evidence="1 4">Belongs to the glycerate kinase type-1 family.</text>
</comment>
<dbReference type="PIRSF" id="PIRSF006078">
    <property type="entry name" value="GlxK"/>
    <property type="match status" value="1"/>
</dbReference>
<dbReference type="Gene3D" id="3.90.1510.10">
    <property type="entry name" value="Glycerate kinase, domain 2"/>
    <property type="match status" value="1"/>
</dbReference>
<dbReference type="InterPro" id="IPR018197">
    <property type="entry name" value="Glycerate_kinase_RE-like"/>
</dbReference>